<dbReference type="Pfam" id="PF01544">
    <property type="entry name" value="CorA"/>
    <property type="match status" value="1"/>
</dbReference>
<feature type="compositionally biased region" description="Low complexity" evidence="5">
    <location>
        <begin position="322"/>
        <end position="332"/>
    </location>
</feature>
<evidence type="ECO:0000256" key="1">
    <source>
        <dbReference type="ARBA" id="ARBA00004141"/>
    </source>
</evidence>
<keyword evidence="9" id="KW-1185">Reference proteome</keyword>
<dbReference type="Gene3D" id="1.20.58.340">
    <property type="entry name" value="Magnesium transport protein CorA, transmembrane region"/>
    <property type="match status" value="1"/>
</dbReference>
<feature type="transmembrane region" description="Helical" evidence="6">
    <location>
        <begin position="534"/>
        <end position="554"/>
    </location>
</feature>
<proteinExistence type="predicted"/>
<feature type="transmembrane region" description="Helical" evidence="6">
    <location>
        <begin position="473"/>
        <end position="494"/>
    </location>
</feature>
<dbReference type="PANTHER" id="PTHR34987">
    <property type="entry name" value="C, PUTATIVE (AFU_ORTHOLOGUE AFUA_3G02880)-RELATED"/>
    <property type="match status" value="1"/>
</dbReference>
<dbReference type="SUPFAM" id="SSF144083">
    <property type="entry name" value="Magnesium transport protein CorA, transmembrane region"/>
    <property type="match status" value="1"/>
</dbReference>
<organism evidence="8 9">
    <name type="scientific">Fusarium avenaceum</name>
    <dbReference type="NCBI Taxonomy" id="40199"/>
    <lineage>
        <taxon>Eukaryota</taxon>
        <taxon>Fungi</taxon>
        <taxon>Dikarya</taxon>
        <taxon>Ascomycota</taxon>
        <taxon>Pezizomycotina</taxon>
        <taxon>Sordariomycetes</taxon>
        <taxon>Hypocreomycetidae</taxon>
        <taxon>Hypocreales</taxon>
        <taxon>Nectriaceae</taxon>
        <taxon>Fusarium</taxon>
        <taxon>Fusarium tricinctum species complex</taxon>
    </lineage>
</organism>
<dbReference type="InterPro" id="IPR008928">
    <property type="entry name" value="6-hairpin_glycosidase_sf"/>
</dbReference>
<evidence type="ECO:0000256" key="4">
    <source>
        <dbReference type="ARBA" id="ARBA00023136"/>
    </source>
</evidence>
<dbReference type="EMBL" id="JAGPUO010000002">
    <property type="protein sequence ID" value="KAG5664922.1"/>
    <property type="molecule type" value="Genomic_DNA"/>
</dbReference>
<feature type="compositionally biased region" description="Basic and acidic residues" evidence="5">
    <location>
        <begin position="304"/>
        <end position="321"/>
    </location>
</feature>
<dbReference type="GO" id="GO:0003824">
    <property type="term" value="F:catalytic activity"/>
    <property type="evidence" value="ECO:0007669"/>
    <property type="project" value="UniProtKB-ARBA"/>
</dbReference>
<dbReference type="InterPro" id="IPR002523">
    <property type="entry name" value="MgTranspt_CorA/ZnTranspt_ZntB"/>
</dbReference>
<keyword evidence="4 6" id="KW-0472">Membrane</keyword>
<evidence type="ECO:0000313" key="9">
    <source>
        <dbReference type="Proteomes" id="UP000782241"/>
    </source>
</evidence>
<dbReference type="Gene3D" id="1.50.10.10">
    <property type="match status" value="1"/>
</dbReference>
<comment type="caution">
    <text evidence="8">The sequence shown here is derived from an EMBL/GenBank/DDBJ whole genome shotgun (WGS) entry which is preliminary data.</text>
</comment>
<dbReference type="GO" id="GO:0016020">
    <property type="term" value="C:membrane"/>
    <property type="evidence" value="ECO:0007669"/>
    <property type="project" value="UniProtKB-SubCell"/>
</dbReference>
<evidence type="ECO:0000256" key="6">
    <source>
        <dbReference type="SAM" id="Phobius"/>
    </source>
</evidence>
<evidence type="ECO:0000256" key="2">
    <source>
        <dbReference type="ARBA" id="ARBA00022692"/>
    </source>
</evidence>
<evidence type="ECO:0000259" key="7">
    <source>
        <dbReference type="Pfam" id="PF17390"/>
    </source>
</evidence>
<dbReference type="Proteomes" id="UP000782241">
    <property type="component" value="Unassembled WGS sequence"/>
</dbReference>
<reference evidence="8" key="1">
    <citation type="submission" date="2021-04" db="EMBL/GenBank/DDBJ databases">
        <title>Draft genome of Fusarium avenaceum strain F156N33, isolated from an atmospheric sample in Virginia.</title>
        <authorList>
            <person name="Yang S."/>
            <person name="Vinatzer B.A."/>
            <person name="Coleman J."/>
        </authorList>
    </citation>
    <scope>NUCLEOTIDE SEQUENCE</scope>
    <source>
        <strain evidence="8">F156N33</strain>
    </source>
</reference>
<keyword evidence="2 6" id="KW-0812">Transmembrane</keyword>
<keyword evidence="3 6" id="KW-1133">Transmembrane helix</keyword>
<dbReference type="PANTHER" id="PTHR34987:SF4">
    <property type="entry name" value="ALPHA-L-RHAMNOSIDASE C-TERMINAL DOMAIN-CONTAINING PROTEIN"/>
    <property type="match status" value="1"/>
</dbReference>
<sequence length="1336" mass="147873">MTKQLQFMQDLVSRLSCESKRSAKDHQALMRHFNRSWTDLAAGGGQRYMKPQCVKGANACWNKDSRNVTETHSPFTALYMPYLVLGHYEPPTRRVTPWRDNDCGAGDYGGSAADHKSRSAAHTPVTLDQYYYPTLTDTDSRDKDQVLSKYLEWKTLERKRQTTAINILDSTDHNAKDHPISILKVDQIWIWIVDEKTIITASTEAEDGNENSKASLLQTVLDSIIYGEKRGSFEHPTSVHSMMDLILGVATGFFARKFVPLPDSPGRVFKTPLEVFRESLRHAADEEIFLYQTFLRELNGEKRRDLRQNESTSKHLIHDMPSHPLSSSSDPYSISPEAKVLDTIRDIRDELHMLKSLVEDQELVWRQAFKDREAEEFFQYYQPCTPEDVRKDLDDMLNEVETINNSINTLLDLRQKQASISQANDTAKQSNTIFVFTVITIVFLPLSFLSSLFALDVSSFPHESGSLKYPGWWLFPILFGASAVISFPTILLAWKVNDISDWFRASNRRDLRKHHSGYDEDNGFEGRTRLSNSMIRFSLVALLLQAGLGLSTVLSSHTKAAKTIYGTNGTVTLSSDGVKADVVVLDYGQNYEGHPTFEVLSTSGDTSGFALTFAESKAALDNYISDGPTGLAAAMESYRVNRYNISKLGITTNRLIQVGFRYEKLNLSSAGELKLRSIGVKQTVHTTLLTELPGAFECSDEDFTRIWHTGARTAQLTEIPKDTVPDFWQVTDQGALVESAVPQALGGVTAAQLLTYQLDFEVKPMTGKFVFSVLSDTLNDGIIISINVDTGAVSSSTSAFGKIPSTARAGIGKWLSVHALVNMTEIAISVNNETVLEFTQTSKFFGSFGLGAPLGHSAYYRNLKAATLEGDEIYSSTLKDKSFLKDFYMGRNPLDTIVDGSRRDRIAYAGDLDIAISSTFTSTYGKSFVEGSLDLLGSYQTTPGFFIPNAKIQQDPLPEPLDVNITGLIGYSFNLLNGLATNYEVLGNVSFAEEWAPRVVRMLDWAHSQLVNGVFTIDDGSFAGDWNYYDPPQTGASARFNALYTYSLQQTNQLLKDGGIDTGVYQDRLSKLRGDIHSQLWNKTLGAYVLSNEITTGFSQDANAIAILARIPQSNNISTKSLLSTMEAVLQLPAGPLAFSNGTIEAGFAQKISPFSSAYHLRAAFESGDDHAVRLLLKTLWAPMADSKHANYTNCFWETLDPDGTPGLGITTSLCHGWAAGPTAELSKHVLGVKPAKPGFAEWKVEPMTPGLGWAKGRVPTDRGTIEVECKFVTDLLYMKVRVICDKGTLGTVHLPRPLLVPAEESVIKVNGRVVNGTSFVVAGHDQIVISQIRRV</sequence>
<dbReference type="GO" id="GO:0005975">
    <property type="term" value="P:carbohydrate metabolic process"/>
    <property type="evidence" value="ECO:0007669"/>
    <property type="project" value="InterPro"/>
</dbReference>
<evidence type="ECO:0000256" key="5">
    <source>
        <dbReference type="SAM" id="MobiDB-lite"/>
    </source>
</evidence>
<dbReference type="InterPro" id="IPR035398">
    <property type="entry name" value="Bac_rhamnosid_C"/>
</dbReference>
<protein>
    <recommendedName>
        <fullName evidence="7">Alpha-L-rhamnosidase C-terminal domain-containing protein</fullName>
    </recommendedName>
</protein>
<dbReference type="InterPro" id="IPR045863">
    <property type="entry name" value="CorA_TM1_TM2"/>
</dbReference>
<feature type="region of interest" description="Disordered" evidence="5">
    <location>
        <begin position="304"/>
        <end position="332"/>
    </location>
</feature>
<dbReference type="Pfam" id="PF17390">
    <property type="entry name" value="Bac_rhamnosid_C"/>
    <property type="match status" value="1"/>
</dbReference>
<evidence type="ECO:0000313" key="8">
    <source>
        <dbReference type="EMBL" id="KAG5664922.1"/>
    </source>
</evidence>
<comment type="subcellular location">
    <subcellularLocation>
        <location evidence="1">Membrane</location>
        <topology evidence="1">Multi-pass membrane protein</topology>
    </subcellularLocation>
</comment>
<dbReference type="Gene3D" id="2.60.420.10">
    <property type="entry name" value="Maltose phosphorylase, domain 3"/>
    <property type="match status" value="1"/>
</dbReference>
<dbReference type="GO" id="GO:0046873">
    <property type="term" value="F:metal ion transmembrane transporter activity"/>
    <property type="evidence" value="ECO:0007669"/>
    <property type="project" value="InterPro"/>
</dbReference>
<gene>
    <name evidence="8" type="ORF">KAF25_008656</name>
</gene>
<feature type="transmembrane region" description="Helical" evidence="6">
    <location>
        <begin position="433"/>
        <end position="453"/>
    </location>
</feature>
<feature type="domain" description="Alpha-L-rhamnosidase C-terminal" evidence="7">
    <location>
        <begin position="1232"/>
        <end position="1297"/>
    </location>
</feature>
<dbReference type="InterPro" id="IPR012341">
    <property type="entry name" value="6hp_glycosidase-like_sf"/>
</dbReference>
<evidence type="ECO:0000256" key="3">
    <source>
        <dbReference type="ARBA" id="ARBA00022989"/>
    </source>
</evidence>
<dbReference type="Gene3D" id="2.60.120.560">
    <property type="entry name" value="Exo-inulinase, domain 1"/>
    <property type="match status" value="1"/>
</dbReference>
<dbReference type="SUPFAM" id="SSF48208">
    <property type="entry name" value="Six-hairpin glycosidases"/>
    <property type="match status" value="1"/>
</dbReference>
<name>A0A9P7H8G5_9HYPO</name>
<accession>A0A9P7H8G5</accession>